<name>A0A246RKX9_9ACTN</name>
<dbReference type="NCBIfam" id="TIGR01549">
    <property type="entry name" value="HAD-SF-IA-v1"/>
    <property type="match status" value="1"/>
</dbReference>
<protein>
    <submittedName>
        <fullName evidence="1">Haloacid dehalogenase</fullName>
    </submittedName>
</protein>
<dbReference type="Proteomes" id="UP000197174">
    <property type="component" value="Unassembled WGS sequence"/>
</dbReference>
<accession>A0A246RKX9</accession>
<evidence type="ECO:0000313" key="1">
    <source>
        <dbReference type="EMBL" id="OWV06302.1"/>
    </source>
</evidence>
<dbReference type="Gene3D" id="3.40.50.1000">
    <property type="entry name" value="HAD superfamily/HAD-like"/>
    <property type="match status" value="1"/>
</dbReference>
<proteinExistence type="predicted"/>
<dbReference type="OrthoDB" id="4547358at2"/>
<evidence type="ECO:0000313" key="2">
    <source>
        <dbReference type="Proteomes" id="UP000197174"/>
    </source>
</evidence>
<dbReference type="InterPro" id="IPR036412">
    <property type="entry name" value="HAD-like_sf"/>
</dbReference>
<reference evidence="1 2" key="1">
    <citation type="submission" date="2017-03" db="EMBL/GenBank/DDBJ databases">
        <title>Whole genome sequence of Micromonospora wenchangensis, isolated from mangrove soil.</title>
        <authorList>
            <person name="Yang H."/>
        </authorList>
    </citation>
    <scope>NUCLEOTIDE SEQUENCE [LARGE SCALE GENOMIC DNA]</scope>
    <source>
        <strain evidence="1 2">CCTCC AA 2012002</strain>
    </source>
</reference>
<dbReference type="InterPro" id="IPR023214">
    <property type="entry name" value="HAD_sf"/>
</dbReference>
<dbReference type="SUPFAM" id="SSF56784">
    <property type="entry name" value="HAD-like"/>
    <property type="match status" value="1"/>
</dbReference>
<dbReference type="AlphaFoldDB" id="A0A246RKX9"/>
<dbReference type="InterPro" id="IPR050155">
    <property type="entry name" value="HAD-like_hydrolase_sf"/>
</dbReference>
<keyword evidence="2" id="KW-1185">Reference proteome</keyword>
<organism evidence="1 2">
    <name type="scientific">Micromonospora wenchangensis</name>
    <dbReference type="NCBI Taxonomy" id="1185415"/>
    <lineage>
        <taxon>Bacteria</taxon>
        <taxon>Bacillati</taxon>
        <taxon>Actinomycetota</taxon>
        <taxon>Actinomycetes</taxon>
        <taxon>Micromonosporales</taxon>
        <taxon>Micromonosporaceae</taxon>
        <taxon>Micromonospora</taxon>
    </lineage>
</organism>
<dbReference type="InterPro" id="IPR006439">
    <property type="entry name" value="HAD-SF_hydro_IA"/>
</dbReference>
<dbReference type="PANTHER" id="PTHR43434">
    <property type="entry name" value="PHOSPHOGLYCOLATE PHOSPHATASE"/>
    <property type="match status" value="1"/>
</dbReference>
<dbReference type="Pfam" id="PF00702">
    <property type="entry name" value="Hydrolase"/>
    <property type="match status" value="1"/>
</dbReference>
<dbReference type="EMBL" id="MZMV01000025">
    <property type="protein sequence ID" value="OWV06302.1"/>
    <property type="molecule type" value="Genomic_DNA"/>
</dbReference>
<comment type="caution">
    <text evidence="1">The sequence shown here is derived from an EMBL/GenBank/DDBJ whole genome shotgun (WGS) entry which is preliminary data.</text>
</comment>
<dbReference type="GO" id="GO:0006281">
    <property type="term" value="P:DNA repair"/>
    <property type="evidence" value="ECO:0007669"/>
    <property type="project" value="TreeGrafter"/>
</dbReference>
<dbReference type="PANTHER" id="PTHR43434:SF1">
    <property type="entry name" value="PHOSPHOGLYCOLATE PHOSPHATASE"/>
    <property type="match status" value="1"/>
</dbReference>
<sequence>MVHDRLSVRRTRADLNRLLGKVGAVLLDVDGPVCNSFAGYPAPQIAAELVDVLRRRSVDVPPDLASEPDPLEVLRRTGAAGDYGVTRVVEDALCEAERRAVETAAPTPYGREVIVAARQAGMPAAAVSNNSADAVTAYLAAHRLAEHVSPVIGRAYADPARMKPNPEPILQAARTLEIPPRLCVLVGDSLSDIEGAQAAGILGNRIRESRAKIATFQFAGADAVITSMGDLAQALHPDCLRRSSACKWRSENPSRKLQTLESYPPPGA</sequence>
<dbReference type="GO" id="GO:0008967">
    <property type="term" value="F:phosphoglycolate phosphatase activity"/>
    <property type="evidence" value="ECO:0007669"/>
    <property type="project" value="TreeGrafter"/>
</dbReference>
<gene>
    <name evidence="1" type="ORF">B5D80_16565</name>
</gene>
<dbReference type="GO" id="GO:0005829">
    <property type="term" value="C:cytosol"/>
    <property type="evidence" value="ECO:0007669"/>
    <property type="project" value="TreeGrafter"/>
</dbReference>